<dbReference type="PATRIC" id="fig|206506.3.peg.2728"/>
<evidence type="ECO:0000256" key="3">
    <source>
        <dbReference type="ARBA" id="ARBA00022448"/>
    </source>
</evidence>
<dbReference type="AlphaFoldDB" id="A0A171KQH5"/>
<feature type="domain" description="Multidrug resistance protein MdtA-like C-terminal permuted SH3" evidence="13">
    <location>
        <begin position="310"/>
        <end position="371"/>
    </location>
</feature>
<dbReference type="PANTHER" id="PTHR30469">
    <property type="entry name" value="MULTIDRUG RESISTANCE PROTEIN MDTA"/>
    <property type="match status" value="1"/>
</dbReference>
<protein>
    <submittedName>
        <fullName evidence="14">Uncharacterized protein</fullName>
    </submittedName>
</protein>
<keyword evidence="7" id="KW-0175">Coiled coil</keyword>
<dbReference type="NCBIfam" id="NF008589">
    <property type="entry name" value="PRK11556.1"/>
    <property type="match status" value="1"/>
</dbReference>
<dbReference type="InterPro" id="IPR058624">
    <property type="entry name" value="MdtA-like_HH"/>
</dbReference>
<dbReference type="Gene3D" id="2.40.50.100">
    <property type="match status" value="1"/>
</dbReference>
<evidence type="ECO:0000259" key="11">
    <source>
        <dbReference type="Pfam" id="PF25917"/>
    </source>
</evidence>
<evidence type="ECO:0000259" key="13">
    <source>
        <dbReference type="Pfam" id="PF25967"/>
    </source>
</evidence>
<comment type="subcellular location">
    <subcellularLocation>
        <location evidence="1">Cell membrane</location>
    </subcellularLocation>
</comment>
<feature type="coiled-coil region" evidence="7">
    <location>
        <begin position="117"/>
        <end position="144"/>
    </location>
</feature>
<evidence type="ECO:0000313" key="14">
    <source>
        <dbReference type="EMBL" id="KKO71142.1"/>
    </source>
</evidence>
<evidence type="ECO:0000256" key="6">
    <source>
        <dbReference type="ARBA" id="ARBA00023136"/>
    </source>
</evidence>
<gene>
    <name evidence="14" type="ORF">AAV32_12825</name>
</gene>
<evidence type="ECO:0000256" key="1">
    <source>
        <dbReference type="ARBA" id="ARBA00004236"/>
    </source>
</evidence>
<keyword evidence="9" id="KW-0812">Transmembrane</keyword>
<keyword evidence="6 9" id="KW-0472">Membrane</keyword>
<feature type="domain" description="Multidrug resistance protein MdtA-like beta-barrel" evidence="12">
    <location>
        <begin position="223"/>
        <end position="306"/>
    </location>
</feature>
<dbReference type="FunFam" id="2.40.420.20:FF:000001">
    <property type="entry name" value="Efflux RND transporter periplasmic adaptor subunit"/>
    <property type="match status" value="1"/>
</dbReference>
<evidence type="ECO:0000256" key="8">
    <source>
        <dbReference type="SAM" id="MobiDB-lite"/>
    </source>
</evidence>
<keyword evidence="5" id="KW-0997">Cell inner membrane</keyword>
<organism evidence="14 15">
    <name type="scientific">Kerstersia gyiorum</name>
    <dbReference type="NCBI Taxonomy" id="206506"/>
    <lineage>
        <taxon>Bacteria</taxon>
        <taxon>Pseudomonadati</taxon>
        <taxon>Pseudomonadota</taxon>
        <taxon>Betaproteobacteria</taxon>
        <taxon>Burkholderiales</taxon>
        <taxon>Alcaligenaceae</taxon>
        <taxon>Kerstersia</taxon>
    </lineage>
</organism>
<dbReference type="InterPro" id="IPR058626">
    <property type="entry name" value="MdtA-like_b-barrel"/>
</dbReference>
<dbReference type="Pfam" id="PF25876">
    <property type="entry name" value="HH_MFP_RND"/>
    <property type="match status" value="1"/>
</dbReference>
<keyword evidence="9" id="KW-1133">Transmembrane helix</keyword>
<feature type="domain" description="Multidrug resistance protein MdtA-like barrel-sandwich hybrid" evidence="11">
    <location>
        <begin position="76"/>
        <end position="219"/>
    </location>
</feature>
<dbReference type="NCBIfam" id="TIGR01730">
    <property type="entry name" value="RND_mfp"/>
    <property type="match status" value="1"/>
</dbReference>
<evidence type="ECO:0000256" key="4">
    <source>
        <dbReference type="ARBA" id="ARBA00022475"/>
    </source>
</evidence>
<keyword evidence="3" id="KW-0813">Transport</keyword>
<evidence type="ECO:0000259" key="10">
    <source>
        <dbReference type="Pfam" id="PF25876"/>
    </source>
</evidence>
<reference evidence="14 15" key="1">
    <citation type="submission" date="2015-04" db="EMBL/GenBank/DDBJ databases">
        <title>Genome sequence of Kerstersia gyiorum CG1.</title>
        <authorList>
            <person name="Greninger A.L."/>
            <person name="Kozyreva V."/>
            <person name="Chaturvedi V."/>
        </authorList>
    </citation>
    <scope>NUCLEOTIDE SEQUENCE [LARGE SCALE GENOMIC DNA]</scope>
    <source>
        <strain evidence="14 15">CG1</strain>
    </source>
</reference>
<dbReference type="STRING" id="206506.AAV32_12825"/>
<evidence type="ECO:0000256" key="5">
    <source>
        <dbReference type="ARBA" id="ARBA00022519"/>
    </source>
</evidence>
<evidence type="ECO:0000256" key="2">
    <source>
        <dbReference type="ARBA" id="ARBA00009477"/>
    </source>
</evidence>
<dbReference type="Proteomes" id="UP000078084">
    <property type="component" value="Unassembled WGS sequence"/>
</dbReference>
<dbReference type="GO" id="GO:1990281">
    <property type="term" value="C:efflux pump complex"/>
    <property type="evidence" value="ECO:0007669"/>
    <property type="project" value="TreeGrafter"/>
</dbReference>
<dbReference type="GO" id="GO:0015562">
    <property type="term" value="F:efflux transmembrane transporter activity"/>
    <property type="evidence" value="ECO:0007669"/>
    <property type="project" value="TreeGrafter"/>
</dbReference>
<feature type="transmembrane region" description="Helical" evidence="9">
    <location>
        <begin position="12"/>
        <end position="32"/>
    </location>
</feature>
<evidence type="ECO:0000313" key="15">
    <source>
        <dbReference type="Proteomes" id="UP000078084"/>
    </source>
</evidence>
<dbReference type="Gene3D" id="1.10.287.470">
    <property type="entry name" value="Helix hairpin bin"/>
    <property type="match status" value="1"/>
</dbReference>
<dbReference type="InterPro" id="IPR006143">
    <property type="entry name" value="RND_pump_MFP"/>
</dbReference>
<dbReference type="SUPFAM" id="SSF111369">
    <property type="entry name" value="HlyD-like secretion proteins"/>
    <property type="match status" value="1"/>
</dbReference>
<dbReference type="Pfam" id="PF25944">
    <property type="entry name" value="Beta-barrel_RND"/>
    <property type="match status" value="1"/>
</dbReference>
<keyword evidence="4" id="KW-1003">Cell membrane</keyword>
<comment type="similarity">
    <text evidence="2">Belongs to the membrane fusion protein (MFP) (TC 8.A.1) family.</text>
</comment>
<dbReference type="EMBL" id="LBNE01000009">
    <property type="protein sequence ID" value="KKO71142.1"/>
    <property type="molecule type" value="Genomic_DNA"/>
</dbReference>
<evidence type="ECO:0000256" key="7">
    <source>
        <dbReference type="SAM" id="Coils"/>
    </source>
</evidence>
<dbReference type="Gene3D" id="2.40.420.20">
    <property type="match status" value="1"/>
</dbReference>
<sequence>MSLPRPTRNRPLRFLLLILILGVAGALLWRYVIAPPAPPSTAFSTWNLPAPVRLAPTRQEALSEWIRAIGTVTPLNTVTVRSRVDGELIEVAFREGQHVEQGELLARIDPEPYRIALSEAEGQLQQNTAQLRNAELKLQRYQTLFKQDSIARQELDSQQALAQQYKGTIRIDQARVDNARLQLSYTTITAPISGRIGLRQVDAGNMIRAGDSTGLAVITQVKPISVLFSIPENRLPALLEAMRGGTTLAVEAWDRNDQTLLARGTLGTLDNRIDTATGTLKLRADFPNTDETLFPNQFVNVRLRLATLPDALTIPADAVQYGARGPYVYLVDAEHKAFIRQVKLGIADEGRIAVLDGLAAGDQVVLEGLDRLREGREVRVVDDTGGTVGTPATPPAGTQRPGPLR</sequence>
<comment type="caution">
    <text evidence="14">The sequence shown here is derived from an EMBL/GenBank/DDBJ whole genome shotgun (WGS) entry which is preliminary data.</text>
</comment>
<dbReference type="Pfam" id="PF25917">
    <property type="entry name" value="BSH_RND"/>
    <property type="match status" value="1"/>
</dbReference>
<dbReference type="InterPro" id="IPR058627">
    <property type="entry name" value="MdtA-like_C"/>
</dbReference>
<dbReference type="InterPro" id="IPR058625">
    <property type="entry name" value="MdtA-like_BSH"/>
</dbReference>
<feature type="domain" description="Multidrug resistance protein MdtA-like alpha-helical hairpin" evidence="10">
    <location>
        <begin position="117"/>
        <end position="186"/>
    </location>
</feature>
<name>A0A171KQH5_9BURK</name>
<evidence type="ECO:0000259" key="12">
    <source>
        <dbReference type="Pfam" id="PF25944"/>
    </source>
</evidence>
<accession>A0A171KQH5</accession>
<dbReference type="Pfam" id="PF25967">
    <property type="entry name" value="RND-MFP_C"/>
    <property type="match status" value="1"/>
</dbReference>
<feature type="region of interest" description="Disordered" evidence="8">
    <location>
        <begin position="382"/>
        <end position="405"/>
    </location>
</feature>
<feature type="compositionally biased region" description="Low complexity" evidence="8">
    <location>
        <begin position="383"/>
        <end position="405"/>
    </location>
</feature>
<dbReference type="PANTHER" id="PTHR30469:SF12">
    <property type="entry name" value="MULTIDRUG RESISTANCE PROTEIN MDTA"/>
    <property type="match status" value="1"/>
</dbReference>
<dbReference type="Gene3D" id="2.40.30.170">
    <property type="match status" value="1"/>
</dbReference>
<proteinExistence type="inferred from homology"/>
<keyword evidence="15" id="KW-1185">Reference proteome</keyword>
<evidence type="ECO:0000256" key="9">
    <source>
        <dbReference type="SAM" id="Phobius"/>
    </source>
</evidence>
<dbReference type="RefSeq" id="WP_083969668.1">
    <property type="nucleotide sequence ID" value="NZ_JALJXQ010000001.1"/>
</dbReference>
<dbReference type="GO" id="GO:0030313">
    <property type="term" value="C:cell envelope"/>
    <property type="evidence" value="ECO:0007669"/>
    <property type="project" value="UniProtKB-SubCell"/>
</dbReference>